<dbReference type="InterPro" id="IPR011043">
    <property type="entry name" value="Gal_Oxase/kelch_b-propeller"/>
</dbReference>
<proteinExistence type="predicted"/>
<dbReference type="AlphaFoldDB" id="A0A1X0P1X0"/>
<dbReference type="PANTHER" id="PTHR46093:SF18">
    <property type="entry name" value="FIBRONECTIN TYPE-III DOMAIN-CONTAINING PROTEIN"/>
    <property type="match status" value="1"/>
</dbReference>
<evidence type="ECO:0000313" key="6">
    <source>
        <dbReference type="Proteomes" id="UP000192257"/>
    </source>
</evidence>
<dbReference type="GeneID" id="39983552"/>
<evidence type="ECO:0000256" key="1">
    <source>
        <dbReference type="ARBA" id="ARBA00022441"/>
    </source>
</evidence>
<evidence type="ECO:0008006" key="7">
    <source>
        <dbReference type="Google" id="ProtNLM"/>
    </source>
</evidence>
<keyword evidence="2" id="KW-0677">Repeat</keyword>
<dbReference type="Gene3D" id="2.120.10.80">
    <property type="entry name" value="Kelch-type beta propeller"/>
    <property type="match status" value="2"/>
</dbReference>
<evidence type="ECO:0000256" key="4">
    <source>
        <dbReference type="SAM" id="MobiDB-lite"/>
    </source>
</evidence>
<comment type="caution">
    <text evidence="5">The sequence shown here is derived from an EMBL/GenBank/DDBJ whole genome shotgun (WGS) entry which is preliminary data.</text>
</comment>
<dbReference type="VEuPathDB" id="TriTrypDB:TM35_000073260"/>
<organism evidence="5 6">
    <name type="scientific">Trypanosoma theileri</name>
    <dbReference type="NCBI Taxonomy" id="67003"/>
    <lineage>
        <taxon>Eukaryota</taxon>
        <taxon>Discoba</taxon>
        <taxon>Euglenozoa</taxon>
        <taxon>Kinetoplastea</taxon>
        <taxon>Metakinetoplastina</taxon>
        <taxon>Trypanosomatida</taxon>
        <taxon>Trypanosomatidae</taxon>
        <taxon>Trypanosoma</taxon>
    </lineage>
</organism>
<dbReference type="EMBL" id="NBCO01000007">
    <property type="protein sequence ID" value="ORC90902.1"/>
    <property type="molecule type" value="Genomic_DNA"/>
</dbReference>
<gene>
    <name evidence="5" type="ORF">TM35_000073260</name>
</gene>
<protein>
    <recommendedName>
        <fullName evidence="7">Kelch repeat-containing protein</fullName>
    </recommendedName>
</protein>
<dbReference type="SUPFAM" id="SSF50965">
    <property type="entry name" value="Galactose oxidase, central domain"/>
    <property type="match status" value="1"/>
</dbReference>
<feature type="compositionally biased region" description="Basic and acidic residues" evidence="4">
    <location>
        <begin position="601"/>
        <end position="616"/>
    </location>
</feature>
<keyword evidence="6" id="KW-1185">Reference proteome</keyword>
<dbReference type="InterPro" id="IPR015915">
    <property type="entry name" value="Kelch-typ_b-propeller"/>
</dbReference>
<feature type="region of interest" description="Disordered" evidence="4">
    <location>
        <begin position="594"/>
        <end position="655"/>
    </location>
</feature>
<dbReference type="SUPFAM" id="SSF117281">
    <property type="entry name" value="Kelch motif"/>
    <property type="match status" value="1"/>
</dbReference>
<evidence type="ECO:0000256" key="2">
    <source>
        <dbReference type="ARBA" id="ARBA00022737"/>
    </source>
</evidence>
<keyword evidence="1" id="KW-0880">Kelch repeat</keyword>
<name>A0A1X0P1X0_9TRYP</name>
<dbReference type="STRING" id="67003.A0A1X0P1X0"/>
<sequence>MDCTAPPHGEGMTLTLCENDLYAVGPSEIAINTAVSHPEVLFTMRVARLHPETRVWTITPCTGAVPPAHRYHTAVFFAQHLLVCGGEPLTPHAHTQSTLMPYYELVLDTLTWMRVDTFGAIPLNRSHHSCSVVGESMIIFGGKPIVCDARNHNDALTNERMDACDRAGFYDVFVLDIVSRVWRAVQPFGPLPQLWGHSSVVYGDTHLLVFGGLDVSQRKTAAISKYKSQHHPHDPPIAKVSGALYVLDVHEMSWRVVLPETEKGEEEKKEDLIPLWMQLPRAMHTALVDGDNMFVIGGFRVDTHGKIVLLNDMWIYNILEGTWNEMEFQLPLPPALRRPSSMYESQILILPNMNSFWYLDVHKQAREHVWREIPTTCVTISVQPATATATEIGRAEEYSEILNPRHSNNGYEIPTSREEYEDLSSPKPSRAVQFLPIKKLNLIIDEIHKLQEIVVSQKNTETTVSNETEKSMVTTTPAEAGKVTEELEVVKSSSEQFLKDEEKKRLREKAKQLKKQKERIDRLTERLSQLIEHKRLNEIKESTVSTDLKHQQSDEKTFQEMRPFEEVKDPFEYELKNNGQLEKSSELLLPLNDMISSEQQEQEREENQKDQQKDVNRSCSSQPEDSDRWSKLIEIMNQSPSRPSERAFRASVISL</sequence>
<dbReference type="RefSeq" id="XP_028884968.1">
    <property type="nucleotide sequence ID" value="XM_029023772.1"/>
</dbReference>
<evidence type="ECO:0000313" key="5">
    <source>
        <dbReference type="EMBL" id="ORC90902.1"/>
    </source>
</evidence>
<keyword evidence="3" id="KW-0175">Coiled coil</keyword>
<feature type="coiled-coil region" evidence="3">
    <location>
        <begin position="499"/>
        <end position="533"/>
    </location>
</feature>
<dbReference type="Proteomes" id="UP000192257">
    <property type="component" value="Unassembled WGS sequence"/>
</dbReference>
<dbReference type="PANTHER" id="PTHR46093">
    <property type="entry name" value="ACYL-COA-BINDING DOMAIN-CONTAINING PROTEIN 5"/>
    <property type="match status" value="1"/>
</dbReference>
<dbReference type="OrthoDB" id="432528at2759"/>
<accession>A0A1X0P1X0</accession>
<feature type="region of interest" description="Disordered" evidence="4">
    <location>
        <begin position="542"/>
        <end position="564"/>
    </location>
</feature>
<evidence type="ECO:0000256" key="3">
    <source>
        <dbReference type="SAM" id="Coils"/>
    </source>
</evidence>
<dbReference type="Pfam" id="PF24681">
    <property type="entry name" value="Kelch_KLHDC2_KLHL20_DRC7"/>
    <property type="match status" value="2"/>
</dbReference>
<reference evidence="5 6" key="1">
    <citation type="submission" date="2017-03" db="EMBL/GenBank/DDBJ databases">
        <title>An alternative strategy for trypanosome survival in the mammalian bloodstream revealed through genome and transcriptome analysis of the ubiquitous bovine parasite Trypanosoma (Megatrypanum) theileri.</title>
        <authorList>
            <person name="Kelly S."/>
            <person name="Ivens A."/>
            <person name="Mott A."/>
            <person name="O'Neill E."/>
            <person name="Emms D."/>
            <person name="Macleod O."/>
            <person name="Voorheis P."/>
            <person name="Matthews J."/>
            <person name="Matthews K."/>
            <person name="Carrington M."/>
        </authorList>
    </citation>
    <scope>NUCLEOTIDE SEQUENCE [LARGE SCALE GENOMIC DNA]</scope>
    <source>
        <strain evidence="5">Edinburgh</strain>
    </source>
</reference>